<reference evidence="2" key="1">
    <citation type="journal article" date="2016" name="Nat. Commun.">
        <title>The Gonium pectorale genome demonstrates co-option of cell cycle regulation during the evolution of multicellularity.</title>
        <authorList>
            <person name="Hanschen E.R."/>
            <person name="Marriage T.N."/>
            <person name="Ferris P.J."/>
            <person name="Hamaji T."/>
            <person name="Toyoda A."/>
            <person name="Fujiyama A."/>
            <person name="Neme R."/>
            <person name="Noguchi H."/>
            <person name="Minakuchi Y."/>
            <person name="Suzuki M."/>
            <person name="Kawai-Toyooka H."/>
            <person name="Smith D.R."/>
            <person name="Sparks H."/>
            <person name="Anderson J."/>
            <person name="Bakaric R."/>
            <person name="Luria V."/>
            <person name="Karger A."/>
            <person name="Kirschner M.W."/>
            <person name="Durand P.M."/>
            <person name="Michod R.E."/>
            <person name="Nozaki H."/>
            <person name="Olson B.J."/>
        </authorList>
    </citation>
    <scope>NUCLEOTIDE SEQUENCE [LARGE SCALE GENOMIC DNA]</scope>
    <source>
        <strain evidence="2">NIES-2863</strain>
    </source>
</reference>
<dbReference type="PANTHER" id="PTHR40036">
    <property type="entry name" value="MACROCIN O-METHYLTRANSFERASE"/>
    <property type="match status" value="1"/>
</dbReference>
<sequence>MKDWNVCGRKYWGFDSFQGLPNPVNEDQQGSLITGAKGQFAAGLEQVKQSFRDFGLEDPTLVELVPGWFNESLPNAAVKHIAFLRLDGDLFASTHDALVHLYSKVVPGGLVYIDDYGGFNGCRLAVDTFRMVHGISSPLHWIVEDEERHHDALHLQLGRVEAVWWRKGGWRDEEWYNP</sequence>
<protein>
    <recommendedName>
        <fullName evidence="3">Macrocin O-methyltransferase</fullName>
    </recommendedName>
</protein>
<name>A0A150GYY2_GONPE</name>
<dbReference type="AlphaFoldDB" id="A0A150GYY2"/>
<evidence type="ECO:0000313" key="1">
    <source>
        <dbReference type="EMBL" id="KXZ54888.1"/>
    </source>
</evidence>
<dbReference type="Pfam" id="PF05711">
    <property type="entry name" value="TylF"/>
    <property type="match status" value="1"/>
</dbReference>
<evidence type="ECO:0000313" key="2">
    <source>
        <dbReference type="Proteomes" id="UP000075714"/>
    </source>
</evidence>
<dbReference type="Proteomes" id="UP000075714">
    <property type="component" value="Unassembled WGS sequence"/>
</dbReference>
<keyword evidence="2" id="KW-1185">Reference proteome</keyword>
<organism evidence="1 2">
    <name type="scientific">Gonium pectorale</name>
    <name type="common">Green alga</name>
    <dbReference type="NCBI Taxonomy" id="33097"/>
    <lineage>
        <taxon>Eukaryota</taxon>
        <taxon>Viridiplantae</taxon>
        <taxon>Chlorophyta</taxon>
        <taxon>core chlorophytes</taxon>
        <taxon>Chlorophyceae</taxon>
        <taxon>CS clade</taxon>
        <taxon>Chlamydomonadales</taxon>
        <taxon>Volvocaceae</taxon>
        <taxon>Gonium</taxon>
    </lineage>
</organism>
<evidence type="ECO:0008006" key="3">
    <source>
        <dbReference type="Google" id="ProtNLM"/>
    </source>
</evidence>
<accession>A0A150GYY2</accession>
<dbReference type="EMBL" id="LSYV01000005">
    <property type="protein sequence ID" value="KXZ54888.1"/>
    <property type="molecule type" value="Genomic_DNA"/>
</dbReference>
<comment type="caution">
    <text evidence="1">The sequence shown here is derived from an EMBL/GenBank/DDBJ whole genome shotgun (WGS) entry which is preliminary data.</text>
</comment>
<dbReference type="InterPro" id="IPR029063">
    <property type="entry name" value="SAM-dependent_MTases_sf"/>
</dbReference>
<dbReference type="PANTHER" id="PTHR40036:SF1">
    <property type="entry name" value="MACROCIN O-METHYLTRANSFERASE"/>
    <property type="match status" value="1"/>
</dbReference>
<gene>
    <name evidence="1" type="ORF">GPECTOR_4g960</name>
</gene>
<dbReference type="Gene3D" id="3.40.50.150">
    <property type="entry name" value="Vaccinia Virus protein VP39"/>
    <property type="match status" value="1"/>
</dbReference>
<dbReference type="OrthoDB" id="198480at2759"/>
<dbReference type="InterPro" id="IPR008884">
    <property type="entry name" value="TylF_MeTrfase"/>
</dbReference>
<proteinExistence type="predicted"/>